<evidence type="ECO:0000313" key="11">
    <source>
        <dbReference type="Proteomes" id="UP000681967"/>
    </source>
</evidence>
<protein>
    <recommendedName>
        <fullName evidence="4">m7GpppX diphosphatase</fullName>
        <ecNumber evidence="3">3.6.1.59</ecNumber>
    </recommendedName>
    <alternativeName>
        <fullName evidence="8">Decapping scavenger enzyme</fullName>
    </alternativeName>
    <alternativeName>
        <fullName evidence="7">Scavenger mRNA-decapping enzyme DcpS</fullName>
    </alternativeName>
</protein>
<organism evidence="10 11">
    <name type="scientific">Rotaria magnacalcarata</name>
    <dbReference type="NCBI Taxonomy" id="392030"/>
    <lineage>
        <taxon>Eukaryota</taxon>
        <taxon>Metazoa</taxon>
        <taxon>Spiralia</taxon>
        <taxon>Gnathifera</taxon>
        <taxon>Rotifera</taxon>
        <taxon>Eurotatoria</taxon>
        <taxon>Bdelloidea</taxon>
        <taxon>Philodinida</taxon>
        <taxon>Philodinidae</taxon>
        <taxon>Rotaria</taxon>
    </lineage>
</organism>
<keyword evidence="5" id="KW-0378">Hydrolase</keyword>
<comment type="subcellular location">
    <subcellularLocation>
        <location evidence="1">Nucleus</location>
    </subcellularLocation>
</comment>
<evidence type="ECO:0000256" key="5">
    <source>
        <dbReference type="ARBA" id="ARBA00022801"/>
    </source>
</evidence>
<dbReference type="GO" id="GO:0000932">
    <property type="term" value="C:P-body"/>
    <property type="evidence" value="ECO:0007669"/>
    <property type="project" value="TreeGrafter"/>
</dbReference>
<evidence type="ECO:0000256" key="9">
    <source>
        <dbReference type="ARBA" id="ARBA00048222"/>
    </source>
</evidence>
<dbReference type="EC" id="3.6.1.59" evidence="3"/>
<dbReference type="PANTHER" id="PTHR12978">
    <property type="entry name" value="HISTIDINE TRIAD HIT PROTEIN MEMBER"/>
    <property type="match status" value="1"/>
</dbReference>
<reference evidence="10" key="1">
    <citation type="submission" date="2021-02" db="EMBL/GenBank/DDBJ databases">
        <authorList>
            <person name="Nowell W R."/>
        </authorList>
    </citation>
    <scope>NUCLEOTIDE SEQUENCE</scope>
</reference>
<dbReference type="GO" id="GO:0000290">
    <property type="term" value="P:deadenylation-dependent decapping of nuclear-transcribed mRNA"/>
    <property type="evidence" value="ECO:0007669"/>
    <property type="project" value="InterPro"/>
</dbReference>
<dbReference type="GO" id="GO:0005634">
    <property type="term" value="C:nucleus"/>
    <property type="evidence" value="ECO:0007669"/>
    <property type="project" value="UniProtKB-SubCell"/>
</dbReference>
<dbReference type="GO" id="GO:0140932">
    <property type="term" value="F:5'-(N(7)-methyl 5'-triphosphoguanosine)-[mRNA] diphosphatase activity"/>
    <property type="evidence" value="ECO:0007669"/>
    <property type="project" value="UniProtKB-EC"/>
</dbReference>
<sequence length="290" mass="33931">SWALFFQLWAAIDVASHWLHLHAATVKGSESHKKIDLSGNPVLRLYYTSRKVLFTMCAGNELWFSMVYLLHFGEGPGDIKLAFIHPATPLHIKKYSKKQICLINETSERYQTIVRPYIEQNQLNSQWVYNIIDGKSERERILLETDQFLLLPDLMWDGKSMDSLHLLVLVKSRSIHSIRDLKPEHIPLLESLLETTLDFISTKYGIAKNVIRAFFHYPPTFYHLHVHFTTIHNRICGCEVERAHLVTDVMDHLALKPDYYQTKTLYYKIPVNDKLYQLFEESEQTKNKEA</sequence>
<dbReference type="PANTHER" id="PTHR12978:SF0">
    <property type="entry name" value="M7GPPPX DIPHOSPHATASE"/>
    <property type="match status" value="1"/>
</dbReference>
<evidence type="ECO:0000256" key="3">
    <source>
        <dbReference type="ARBA" id="ARBA00012520"/>
    </source>
</evidence>
<feature type="non-terminal residue" evidence="10">
    <location>
        <position position="1"/>
    </location>
</feature>
<proteinExistence type="inferred from homology"/>
<evidence type="ECO:0000313" key="10">
    <source>
        <dbReference type="EMBL" id="CAF4283742.1"/>
    </source>
</evidence>
<evidence type="ECO:0000256" key="8">
    <source>
        <dbReference type="ARBA" id="ARBA00030609"/>
    </source>
</evidence>
<dbReference type="Pfam" id="PF11969">
    <property type="entry name" value="DcpS_C"/>
    <property type="match status" value="1"/>
</dbReference>
<name>A0A8S2TD84_9BILA</name>
<dbReference type="FunFam" id="3.30.428.10:FF:000006">
    <property type="entry name" value="m7GpppX diphosphatase"/>
    <property type="match status" value="1"/>
</dbReference>
<gene>
    <name evidence="10" type="ORF">BYL167_LOCUS26802</name>
</gene>
<dbReference type="EMBL" id="CAJOBH010032264">
    <property type="protein sequence ID" value="CAF4283742.1"/>
    <property type="molecule type" value="Genomic_DNA"/>
</dbReference>
<evidence type="ECO:0000256" key="7">
    <source>
        <dbReference type="ARBA" id="ARBA00029885"/>
    </source>
</evidence>
<accession>A0A8S2TD84</accession>
<dbReference type="SUPFAM" id="SSF102860">
    <property type="entry name" value="mRNA decapping enzyme DcpS N-terminal domain"/>
    <property type="match status" value="1"/>
</dbReference>
<dbReference type="InterPro" id="IPR036265">
    <property type="entry name" value="HIT-like_sf"/>
</dbReference>
<dbReference type="AlphaFoldDB" id="A0A8S2TD84"/>
<comment type="similarity">
    <text evidence="2">Belongs to the HIT family.</text>
</comment>
<dbReference type="InterPro" id="IPR011145">
    <property type="entry name" value="Scavenger_mRNA_decap_enz_N"/>
</dbReference>
<dbReference type="InterPro" id="IPR008594">
    <property type="entry name" value="DcpS/DCS2"/>
</dbReference>
<dbReference type="SUPFAM" id="SSF54197">
    <property type="entry name" value="HIT-like"/>
    <property type="match status" value="1"/>
</dbReference>
<evidence type="ECO:0000256" key="2">
    <source>
        <dbReference type="ARBA" id="ARBA00010208"/>
    </source>
</evidence>
<keyword evidence="6" id="KW-0539">Nucleus</keyword>
<dbReference type="GO" id="GO:0000340">
    <property type="term" value="F:RNA 7-methylguanosine cap binding"/>
    <property type="evidence" value="ECO:0007669"/>
    <property type="project" value="TreeGrafter"/>
</dbReference>
<comment type="caution">
    <text evidence="10">The sequence shown here is derived from an EMBL/GenBank/DDBJ whole genome shotgun (WGS) entry which is preliminary data.</text>
</comment>
<comment type="catalytic activity">
    <reaction evidence="9">
        <text>a 5'-end (N(7)-methyl 5'-triphosphoguanosine)-ribonucleoside in mRNA + H2O = N(7)-methyl-GMP + a 5'-end diphospho-ribonucleoside in mRNA + 2 H(+)</text>
        <dbReference type="Rhea" id="RHEA:65388"/>
        <dbReference type="Rhea" id="RHEA-COMP:17165"/>
        <dbReference type="Rhea" id="RHEA-COMP:17167"/>
        <dbReference type="ChEBI" id="CHEBI:15377"/>
        <dbReference type="ChEBI" id="CHEBI:15378"/>
        <dbReference type="ChEBI" id="CHEBI:58285"/>
        <dbReference type="ChEBI" id="CHEBI:156461"/>
        <dbReference type="ChEBI" id="CHEBI:167616"/>
        <dbReference type="EC" id="3.6.1.59"/>
    </reaction>
</comment>
<evidence type="ECO:0000256" key="4">
    <source>
        <dbReference type="ARBA" id="ARBA00015636"/>
    </source>
</evidence>
<dbReference type="Gene3D" id="3.30.428.10">
    <property type="entry name" value="HIT-like"/>
    <property type="match status" value="1"/>
</dbReference>
<dbReference type="Proteomes" id="UP000681967">
    <property type="component" value="Unassembled WGS sequence"/>
</dbReference>
<evidence type="ECO:0000256" key="1">
    <source>
        <dbReference type="ARBA" id="ARBA00004123"/>
    </source>
</evidence>
<evidence type="ECO:0000256" key="6">
    <source>
        <dbReference type="ARBA" id="ARBA00023242"/>
    </source>
</evidence>